<evidence type="ECO:0000313" key="3">
    <source>
        <dbReference type="Proteomes" id="UP000299102"/>
    </source>
</evidence>
<feature type="region of interest" description="Disordered" evidence="1">
    <location>
        <begin position="20"/>
        <end position="71"/>
    </location>
</feature>
<gene>
    <name evidence="2" type="ORF">EVAR_85864_1</name>
</gene>
<evidence type="ECO:0000313" key="2">
    <source>
        <dbReference type="EMBL" id="GBP94844.1"/>
    </source>
</evidence>
<accession>A0A4C2A6L7</accession>
<dbReference type="OrthoDB" id="10055027at2759"/>
<dbReference type="AlphaFoldDB" id="A0A4C2A6L7"/>
<name>A0A4C2A6L7_EUMVA</name>
<dbReference type="EMBL" id="BGZK01002556">
    <property type="protein sequence ID" value="GBP94844.1"/>
    <property type="molecule type" value="Genomic_DNA"/>
</dbReference>
<keyword evidence="3" id="KW-1185">Reference proteome</keyword>
<reference evidence="2 3" key="1">
    <citation type="journal article" date="2019" name="Commun. Biol.">
        <title>The bagworm genome reveals a unique fibroin gene that provides high tensile strength.</title>
        <authorList>
            <person name="Kono N."/>
            <person name="Nakamura H."/>
            <person name="Ohtoshi R."/>
            <person name="Tomita M."/>
            <person name="Numata K."/>
            <person name="Arakawa K."/>
        </authorList>
    </citation>
    <scope>NUCLEOTIDE SEQUENCE [LARGE SCALE GENOMIC DNA]</scope>
</reference>
<proteinExistence type="predicted"/>
<sequence>MANTIRLQTGAIAKTLFLTQRKHTQRSGTANTGPDTNIHRTHRNRRSTCTDSNLTEPELSATPIKSNQYGNIIPECPRYEVARYDLEHKIRDKAEKRKNARNNGEP</sequence>
<feature type="compositionally biased region" description="Polar residues" evidence="1">
    <location>
        <begin position="26"/>
        <end position="35"/>
    </location>
</feature>
<evidence type="ECO:0000256" key="1">
    <source>
        <dbReference type="SAM" id="MobiDB-lite"/>
    </source>
</evidence>
<organism evidence="2 3">
    <name type="scientific">Eumeta variegata</name>
    <name type="common">Bagworm moth</name>
    <name type="synonym">Eumeta japonica</name>
    <dbReference type="NCBI Taxonomy" id="151549"/>
    <lineage>
        <taxon>Eukaryota</taxon>
        <taxon>Metazoa</taxon>
        <taxon>Ecdysozoa</taxon>
        <taxon>Arthropoda</taxon>
        <taxon>Hexapoda</taxon>
        <taxon>Insecta</taxon>
        <taxon>Pterygota</taxon>
        <taxon>Neoptera</taxon>
        <taxon>Endopterygota</taxon>
        <taxon>Lepidoptera</taxon>
        <taxon>Glossata</taxon>
        <taxon>Ditrysia</taxon>
        <taxon>Tineoidea</taxon>
        <taxon>Psychidae</taxon>
        <taxon>Oiketicinae</taxon>
        <taxon>Eumeta</taxon>
    </lineage>
</organism>
<dbReference type="Proteomes" id="UP000299102">
    <property type="component" value="Unassembled WGS sequence"/>
</dbReference>
<comment type="caution">
    <text evidence="2">The sequence shown here is derived from an EMBL/GenBank/DDBJ whole genome shotgun (WGS) entry which is preliminary data.</text>
</comment>
<protein>
    <submittedName>
        <fullName evidence="2">Uncharacterized protein</fullName>
    </submittedName>
</protein>